<reference evidence="1 2" key="1">
    <citation type="submission" date="2015-03" db="EMBL/GenBank/DDBJ databases">
        <authorList>
            <consortium name="Pathogen Informatics"/>
            <person name="Murphy D."/>
        </authorList>
    </citation>
    <scope>NUCLEOTIDE SEQUENCE [LARGE SCALE GENOMIC DNA]</scope>
    <source>
        <strain evidence="1 2">WP-931201</strain>
    </source>
</reference>
<keyword evidence="2" id="KW-1185">Reference proteome</keyword>
<gene>
    <name evidence="1" type="ORF">ERS008478_02967</name>
</gene>
<accession>A0ABM9TIF1</accession>
<name>A0ABM9TIF1_9GAMM</name>
<evidence type="ECO:0000313" key="1">
    <source>
        <dbReference type="EMBL" id="CRG51351.1"/>
    </source>
</evidence>
<evidence type="ECO:0000313" key="2">
    <source>
        <dbReference type="Proteomes" id="UP000047420"/>
    </source>
</evidence>
<sequence>MQALLELEIAAVGTGQADTRLHQPRPALAFGHLTGIGRPALTGHRHRLIGGIEHKQGREVFQGAQLLTISGDFRAAEPKQCRACRLGGQHRHLLLQRFELGNVNCSRHQ</sequence>
<dbReference type="Proteomes" id="UP000047420">
    <property type="component" value="Unassembled WGS sequence"/>
</dbReference>
<dbReference type="EMBL" id="CVMG01000023">
    <property type="protein sequence ID" value="CRG51351.1"/>
    <property type="molecule type" value="Genomic_DNA"/>
</dbReference>
<protein>
    <submittedName>
        <fullName evidence="1">Uncharacterized protein</fullName>
    </submittedName>
</protein>
<proteinExistence type="predicted"/>
<comment type="caution">
    <text evidence="1">The sequence shown here is derived from an EMBL/GenBank/DDBJ whole genome shotgun (WGS) entry which is preliminary data.</text>
</comment>
<organism evidence="1 2">
    <name type="scientific">Yersinia wautersii</name>
    <dbReference type="NCBI Taxonomy" id="1341643"/>
    <lineage>
        <taxon>Bacteria</taxon>
        <taxon>Pseudomonadati</taxon>
        <taxon>Pseudomonadota</taxon>
        <taxon>Gammaproteobacteria</taxon>
        <taxon>Enterobacterales</taxon>
        <taxon>Yersiniaceae</taxon>
        <taxon>Yersinia</taxon>
    </lineage>
</organism>